<dbReference type="InterPro" id="IPR016477">
    <property type="entry name" value="Fructo-/Ketosamine-3-kinase"/>
</dbReference>
<gene>
    <name evidence="2" type="ORF">SAMN05444374_10168</name>
</gene>
<proteinExistence type="inferred from homology"/>
<dbReference type="GeneID" id="85484141"/>
<dbReference type="Gene3D" id="1.20.1270.240">
    <property type="match status" value="1"/>
</dbReference>
<protein>
    <submittedName>
        <fullName evidence="2">Fructosamine-3-kinase</fullName>
    </submittedName>
</protein>
<name>A0A1I0SF27_9NOCA</name>
<dbReference type="EMBL" id="FOJN01000001">
    <property type="protein sequence ID" value="SFA38100.1"/>
    <property type="molecule type" value="Genomic_DNA"/>
</dbReference>
<dbReference type="RefSeq" id="WP_068361152.1">
    <property type="nucleotide sequence ID" value="NZ_FOJN01000001.1"/>
</dbReference>
<comment type="similarity">
    <text evidence="1">Belongs to the fructosamine kinase family.</text>
</comment>
<dbReference type="Pfam" id="PF03881">
    <property type="entry name" value="Fructosamin_kin"/>
    <property type="match status" value="1"/>
</dbReference>
<keyword evidence="1 2" id="KW-0418">Kinase</keyword>
<accession>A0A1I0SF27</accession>
<dbReference type="SUPFAM" id="SSF56112">
    <property type="entry name" value="Protein kinase-like (PK-like)"/>
    <property type="match status" value="1"/>
</dbReference>
<evidence type="ECO:0000256" key="1">
    <source>
        <dbReference type="PIRNR" id="PIRNR006221"/>
    </source>
</evidence>
<dbReference type="Gene3D" id="3.30.200.20">
    <property type="entry name" value="Phosphorylase Kinase, domain 1"/>
    <property type="match status" value="1"/>
</dbReference>
<dbReference type="OrthoDB" id="5291879at2"/>
<dbReference type="Gene3D" id="1.10.510.10">
    <property type="entry name" value="Transferase(Phosphotransferase) domain 1"/>
    <property type="match status" value="1"/>
</dbReference>
<sequence>MTIRESPDDVVKRRADAHPNFFPAEAAGLAWLADGGARTARVIEVDRDHIRLERIPSARPTREAAEEFGRMLARTHAAGARGFGCPPDGIDGTIFIGNRTMTSTIHASWGEFYAAERVLPYLRVAVDAGTVTVDEAALVERACAIVASGVVDPAGGADRIHGDLWTGNVLWSPDGVVLIDPAAHGGHRETDLAMLALFGCPFLTAIHEGYRDGGVLDDGWEERTPLHQLHPLAVHAAGHGRSYGESLATAAAETVRLLG</sequence>
<dbReference type="PANTHER" id="PTHR12149:SF8">
    <property type="entry name" value="PROTEIN-RIBULOSAMINE 3-KINASE"/>
    <property type="match status" value="1"/>
</dbReference>
<organism evidence="2 3">
    <name type="scientific">Rhodococcoides kroppenstedtii</name>
    <dbReference type="NCBI Taxonomy" id="293050"/>
    <lineage>
        <taxon>Bacteria</taxon>
        <taxon>Bacillati</taxon>
        <taxon>Actinomycetota</taxon>
        <taxon>Actinomycetes</taxon>
        <taxon>Mycobacteriales</taxon>
        <taxon>Nocardiaceae</taxon>
        <taxon>Rhodococcoides</taxon>
    </lineage>
</organism>
<dbReference type="GO" id="GO:0016301">
    <property type="term" value="F:kinase activity"/>
    <property type="evidence" value="ECO:0007669"/>
    <property type="project" value="UniProtKB-UniRule"/>
</dbReference>
<dbReference type="PIRSF" id="PIRSF006221">
    <property type="entry name" value="Ketosamine-3-kinase"/>
    <property type="match status" value="1"/>
</dbReference>
<dbReference type="PANTHER" id="PTHR12149">
    <property type="entry name" value="FRUCTOSAMINE 3 KINASE-RELATED PROTEIN"/>
    <property type="match status" value="1"/>
</dbReference>
<keyword evidence="1" id="KW-0808">Transferase</keyword>
<dbReference type="AlphaFoldDB" id="A0A1I0SF27"/>
<evidence type="ECO:0000313" key="2">
    <source>
        <dbReference type="EMBL" id="SFA38100.1"/>
    </source>
</evidence>
<dbReference type="Proteomes" id="UP000182054">
    <property type="component" value="Unassembled WGS sequence"/>
</dbReference>
<evidence type="ECO:0000313" key="3">
    <source>
        <dbReference type="Proteomes" id="UP000182054"/>
    </source>
</evidence>
<reference evidence="2 3" key="1">
    <citation type="submission" date="2016-10" db="EMBL/GenBank/DDBJ databases">
        <authorList>
            <person name="de Groot N.N."/>
        </authorList>
    </citation>
    <scope>NUCLEOTIDE SEQUENCE [LARGE SCALE GENOMIC DNA]</scope>
    <source>
        <strain evidence="2 3">DSM 44908</strain>
    </source>
</reference>
<dbReference type="InterPro" id="IPR011009">
    <property type="entry name" value="Kinase-like_dom_sf"/>
</dbReference>